<feature type="compositionally biased region" description="Polar residues" evidence="5">
    <location>
        <begin position="1400"/>
        <end position="1411"/>
    </location>
</feature>
<dbReference type="RefSeq" id="XP_038054285.1">
    <property type="nucleotide sequence ID" value="XM_038198357.1"/>
</dbReference>
<feature type="compositionally biased region" description="Polar residues" evidence="5">
    <location>
        <begin position="920"/>
        <end position="930"/>
    </location>
</feature>
<dbReference type="EnsemblMetazoa" id="XM_038198357.1">
    <property type="protein sequence ID" value="XP_038054285.1"/>
    <property type="gene ID" value="LOC119726612"/>
</dbReference>
<dbReference type="PANTHER" id="PTHR46462:SF3">
    <property type="entry name" value="UPSET, ISOFORM A"/>
    <property type="match status" value="1"/>
</dbReference>
<evidence type="ECO:0000259" key="6">
    <source>
        <dbReference type="PROSITE" id="PS50280"/>
    </source>
</evidence>
<feature type="compositionally biased region" description="Basic residues" evidence="5">
    <location>
        <begin position="717"/>
        <end position="732"/>
    </location>
</feature>
<feature type="compositionally biased region" description="Polar residues" evidence="5">
    <location>
        <begin position="631"/>
        <end position="645"/>
    </location>
</feature>
<dbReference type="GO" id="GO:0070210">
    <property type="term" value="C:Rpd3L-Expanded complex"/>
    <property type="evidence" value="ECO:0007669"/>
    <property type="project" value="TreeGrafter"/>
</dbReference>
<name>A0A913ZSX0_PATMI</name>
<feature type="region of interest" description="Disordered" evidence="5">
    <location>
        <begin position="1637"/>
        <end position="1762"/>
    </location>
</feature>
<feature type="compositionally biased region" description="Pro residues" evidence="5">
    <location>
        <begin position="63"/>
        <end position="77"/>
    </location>
</feature>
<feature type="region of interest" description="Disordered" evidence="5">
    <location>
        <begin position="1280"/>
        <end position="1623"/>
    </location>
</feature>
<feature type="compositionally biased region" description="Low complexity" evidence="5">
    <location>
        <begin position="1833"/>
        <end position="1890"/>
    </location>
</feature>
<evidence type="ECO:0000256" key="4">
    <source>
        <dbReference type="ARBA" id="ARBA00022853"/>
    </source>
</evidence>
<feature type="region of interest" description="Disordered" evidence="5">
    <location>
        <begin position="174"/>
        <end position="196"/>
    </location>
</feature>
<dbReference type="InterPro" id="IPR046341">
    <property type="entry name" value="SET_dom_sf"/>
</dbReference>
<dbReference type="Gene3D" id="3.30.40.10">
    <property type="entry name" value="Zinc/RING finger domain, C3HC4 (zinc finger)"/>
    <property type="match status" value="1"/>
</dbReference>
<feature type="region of interest" description="Disordered" evidence="5">
    <location>
        <begin position="1118"/>
        <end position="1169"/>
    </location>
</feature>
<dbReference type="InterPro" id="IPR019786">
    <property type="entry name" value="Zinc_finger_PHD-type_CS"/>
</dbReference>
<feature type="region of interest" description="Disordered" evidence="5">
    <location>
        <begin position="631"/>
        <end position="667"/>
    </location>
</feature>
<reference evidence="7" key="1">
    <citation type="submission" date="2022-11" db="UniProtKB">
        <authorList>
            <consortium name="EnsemblMetazoa"/>
        </authorList>
    </citation>
    <scope>IDENTIFICATION</scope>
</reference>
<feature type="compositionally biased region" description="Polar residues" evidence="5">
    <location>
        <begin position="841"/>
        <end position="853"/>
    </location>
</feature>
<evidence type="ECO:0000256" key="2">
    <source>
        <dbReference type="ARBA" id="ARBA00022771"/>
    </source>
</evidence>
<dbReference type="Gene3D" id="2.170.270.10">
    <property type="entry name" value="SET domain"/>
    <property type="match status" value="1"/>
</dbReference>
<feature type="compositionally biased region" description="Basic and acidic residues" evidence="5">
    <location>
        <begin position="568"/>
        <end position="577"/>
    </location>
</feature>
<feature type="compositionally biased region" description="Pro residues" evidence="5">
    <location>
        <begin position="1696"/>
        <end position="1706"/>
    </location>
</feature>
<evidence type="ECO:0000256" key="3">
    <source>
        <dbReference type="ARBA" id="ARBA00022833"/>
    </source>
</evidence>
<feature type="compositionally biased region" description="Low complexity" evidence="5">
    <location>
        <begin position="1786"/>
        <end position="1805"/>
    </location>
</feature>
<keyword evidence="1" id="KW-0479">Metal-binding</keyword>
<feature type="compositionally biased region" description="Polar residues" evidence="5">
    <location>
        <begin position="520"/>
        <end position="559"/>
    </location>
</feature>
<evidence type="ECO:0000313" key="7">
    <source>
        <dbReference type="EnsemblMetazoa" id="XP_038054285.1"/>
    </source>
</evidence>
<feature type="compositionally biased region" description="Basic and acidic residues" evidence="5">
    <location>
        <begin position="1429"/>
        <end position="1441"/>
    </location>
</feature>
<feature type="domain" description="SET" evidence="6">
    <location>
        <begin position="330"/>
        <end position="450"/>
    </location>
</feature>
<dbReference type="GO" id="GO:0006325">
    <property type="term" value="P:chromatin organization"/>
    <property type="evidence" value="ECO:0007669"/>
    <property type="project" value="UniProtKB-KW"/>
</dbReference>
<feature type="region of interest" description="Disordered" evidence="5">
    <location>
        <begin position="21"/>
        <end position="43"/>
    </location>
</feature>
<dbReference type="SUPFAM" id="SSF82199">
    <property type="entry name" value="SET domain"/>
    <property type="match status" value="1"/>
</dbReference>
<sequence length="1937" mass="209601">MSNILVYDGALTDKNYAAMAAGSDPEPVEQPVATGDVTSHPAHTAHTTTHYIGLPYQDHNYGAPPPPTPPESPSPVPLVSPVPTKVNGIFDDPLNLEVKLTVSPPEQVESKDEGVTRCICNFEHDDGYMICCDHCCVWQHVDCMGLERDNIPETFYCEKCQPREVDRQRAVALQSKKRAVMSDDSSSESGDEVPNMSVGSAATYTAISNSPTSLTLTTHNKHKKMKKKKKKRCKEKEEDKHHKKRKKHHSKKCNKSDMSEDITAPMELDIMDEEALPAWNDSEATHDRYEEAVCNQYSADIQHIISSQAKGPKPDPSPFIITGLPLPSDPLVNLSRFGRSASSVGIAASENLRSNDCIVEYWGKVMLKEQLEGDKTFFKRHYPFVLFYSKFNNVDICVDARNYGNVARFVRRSCSPNAEVRHYVENNVLHFCLFALLGIPKKTEVTIGFDFSYMDCSYPVHCACSKKNCIVKRHFRKQNSQVTPAKTPLINHLQDSSSLSVSSNLSKKRTVSPLRVSLSAHNAQNQAQPLPTTNGDESSHLTPSNPETSPARPTNSDTSAEVETEGSEENRAETKLAPEAAKKMTREERKMEAILQAFARMEKTEKRRKEALERTAGNKAAVVPVMATSMPTTEANSGTKTPTNQSEEKQVEKEDAGFMEEDSVGKADCLPSATPDEVASVEVIALDSAATPTEACTTSAVNTSSVNTMPAVTTRTKGFKGRKRKGARRRSRVNSGASTVSVDFSSHDEESNPPTCPLSTSLPAVSLSSNPAPLLIQTVFSPSQGTDQQGMASPVPACSKHFKFPKTKKFFMNEWLNEKAQEASATKPLTIKTEPADIISPSHSSPGSVLHLNTSREPRGNLEASFGSAKKRWLRQAMSESNGPGPKTQTSSSNNSGSESPLCNGTLSPNPASYPVSPALSPNTSASNDMMTPLKKRMLRHSIAEDRLTTTPPPAAAQIEDKLHPHRTSTAEEDAPAATTGNGPEPSTVDTPRKPESGVGSLPGLIGPSAQGQTEPLVSPECAFDIRRRSLAFPFPLPARKDFRKSSSVDSGLSVTTPADFDRSPISLLPGEQHEASTAPVKDEGTPVKDELHMRQTMSENSGELDSQRQIDAAVLVGVPQERREDSDRSGLNDPKTDASRVSSVSEKAVPGGFQGADGHSGSSEEIATAASRDAPLRLDFSLSASQGSLASSLQSTQSSLPDLHKSCMSLPDLGRSRTSLPDLSHSASSAELQLSSVARKLDMKSDLYSTQRISGETVNQTQMHVSGDVPTQRIRHLSGCNVNSGTSADQTEGQLPQRPNFAEDQVPGNLYSSFGSPLKRPLLGQSPERSSNVDRMQPTASEYNPNLNSVVPPMNVDAGSAPLDQMERREGSQTYLQPLDGPNAADSESPVTDLPMRGSTWSQLPNSGQQTGPGRPPSGPAPLPTGVESRKPENYDEPRPGYRPASLGPNDVRRGPLGESGQMGPGRPLAPGQAAPFGVPPSPVKPPLAQGVVRPGGIPLGPSTPPAGLVSPVPGTPPAAKKRVSLLEYRKRKGSDLGNSKTAKKESPASAPCTPVAPKPPLVPLKPPLPSPISTSNPNTPTKPLESPLKAGGSDASTPTAQLPNLPLFTTEKENGIGERLSLTTEAQQVISSLTSLLKKHKKPEEESAQEPKWSSSRLDTSDEDPLQKMRKELKEKNRERERKEALAHKRPRSPDPPPPPPSKRPNPGLRLQIPPPPPPKTKTDTRSGDISGESTPVKMPNPAANTTPVRTPGSAGIYPQQLGKAFNAQAASPYLPAGVNAPFQQPYQAQQYPQQQQQQQQQQPPQPQHQSGYSTSYPVYDYNHQKSHAAQQQFPQYYQGQQQSLTQQGQYQQQQQQQGYQNPYPQAQKQGYQPAAVAVQPQQQQQQPYPKAGSKFGSNPNVGTKGAFGADGRTSKPSFPTNANSYSPRRGNFYK</sequence>
<dbReference type="PANTHER" id="PTHR46462">
    <property type="entry name" value="UPSET, ISOFORM A"/>
    <property type="match status" value="1"/>
</dbReference>
<dbReference type="InterPro" id="IPR001214">
    <property type="entry name" value="SET_dom"/>
</dbReference>
<proteinExistence type="predicted"/>
<feature type="region of interest" description="Disordered" evidence="5">
    <location>
        <begin position="1041"/>
        <end position="1087"/>
    </location>
</feature>
<dbReference type="Proteomes" id="UP000887568">
    <property type="component" value="Unplaced"/>
</dbReference>
<evidence type="ECO:0000313" key="8">
    <source>
        <dbReference type="Proteomes" id="UP000887568"/>
    </source>
</evidence>
<feature type="region of interest" description="Disordered" evidence="5">
    <location>
        <begin position="966"/>
        <end position="1002"/>
    </location>
</feature>
<dbReference type="PROSITE" id="PS50280">
    <property type="entry name" value="SET"/>
    <property type="match status" value="1"/>
</dbReference>
<keyword evidence="2" id="KW-0863">Zinc-finger</keyword>
<keyword evidence="8" id="KW-1185">Reference proteome</keyword>
<feature type="region of interest" description="Disordered" evidence="5">
    <location>
        <begin position="715"/>
        <end position="756"/>
    </location>
</feature>
<keyword evidence="3" id="KW-0862">Zinc</keyword>
<evidence type="ECO:0000256" key="1">
    <source>
        <dbReference type="ARBA" id="ARBA00022723"/>
    </source>
</evidence>
<dbReference type="GeneID" id="119726612"/>
<feature type="compositionally biased region" description="Polar residues" evidence="5">
    <location>
        <begin position="1917"/>
        <end position="1929"/>
    </location>
</feature>
<feature type="compositionally biased region" description="Basic residues" evidence="5">
    <location>
        <begin position="219"/>
        <end position="233"/>
    </location>
</feature>
<feature type="compositionally biased region" description="Polar residues" evidence="5">
    <location>
        <begin position="1281"/>
        <end position="1295"/>
    </location>
</feature>
<evidence type="ECO:0000256" key="5">
    <source>
        <dbReference type="SAM" id="MobiDB-lite"/>
    </source>
</evidence>
<feature type="compositionally biased region" description="Basic and acidic residues" evidence="5">
    <location>
        <begin position="1667"/>
        <end position="1689"/>
    </location>
</feature>
<feature type="compositionally biased region" description="Basic and acidic residues" evidence="5">
    <location>
        <begin position="646"/>
        <end position="656"/>
    </location>
</feature>
<feature type="region of interest" description="Disordered" evidence="5">
    <location>
        <begin position="212"/>
        <end position="260"/>
    </location>
</feature>
<dbReference type="FunFam" id="3.30.40.10:FF:000150">
    <property type="entry name" value="Inactive histone-lysine N-methyltransferase 2E"/>
    <property type="match status" value="1"/>
</dbReference>
<dbReference type="Pfam" id="PF20826">
    <property type="entry name" value="PHD_5"/>
    <property type="match status" value="1"/>
</dbReference>
<feature type="compositionally biased region" description="Pro residues" evidence="5">
    <location>
        <begin position="1415"/>
        <end position="1424"/>
    </location>
</feature>
<accession>A0A913ZSX0</accession>
<feature type="region of interest" description="Disordered" evidence="5">
    <location>
        <begin position="58"/>
        <end position="77"/>
    </location>
</feature>
<dbReference type="InterPro" id="IPR011011">
    <property type="entry name" value="Znf_FYVE_PHD"/>
</dbReference>
<feature type="compositionally biased region" description="Polar residues" evidence="5">
    <location>
        <begin position="733"/>
        <end position="744"/>
    </location>
</feature>
<dbReference type="SMART" id="SM00317">
    <property type="entry name" value="SET"/>
    <property type="match status" value="1"/>
</dbReference>
<dbReference type="Pfam" id="PF00856">
    <property type="entry name" value="SET"/>
    <property type="match status" value="1"/>
</dbReference>
<dbReference type="GO" id="GO:0006355">
    <property type="term" value="P:regulation of DNA-templated transcription"/>
    <property type="evidence" value="ECO:0007669"/>
    <property type="project" value="TreeGrafter"/>
</dbReference>
<feature type="region of interest" description="Disordered" evidence="5">
    <location>
        <begin position="520"/>
        <end position="577"/>
    </location>
</feature>
<dbReference type="GO" id="GO:0008270">
    <property type="term" value="F:zinc ion binding"/>
    <property type="evidence" value="ECO:0007669"/>
    <property type="project" value="UniProtKB-KW"/>
</dbReference>
<dbReference type="InterPro" id="IPR001965">
    <property type="entry name" value="Znf_PHD"/>
</dbReference>
<dbReference type="SUPFAM" id="SSF57903">
    <property type="entry name" value="FYVE/PHD zinc finger"/>
    <property type="match status" value="1"/>
</dbReference>
<feature type="compositionally biased region" description="Pro residues" evidence="5">
    <location>
        <begin position="1556"/>
        <end position="1572"/>
    </location>
</feature>
<dbReference type="OrthoDB" id="1928087at2759"/>
<dbReference type="GO" id="GO:0034967">
    <property type="term" value="C:Set3 complex"/>
    <property type="evidence" value="ECO:0007669"/>
    <property type="project" value="TreeGrafter"/>
</dbReference>
<dbReference type="PROSITE" id="PS01359">
    <property type="entry name" value="ZF_PHD_1"/>
    <property type="match status" value="1"/>
</dbReference>
<organism evidence="7 8">
    <name type="scientific">Patiria miniata</name>
    <name type="common">Bat star</name>
    <name type="synonym">Asterina miniata</name>
    <dbReference type="NCBI Taxonomy" id="46514"/>
    <lineage>
        <taxon>Eukaryota</taxon>
        <taxon>Metazoa</taxon>
        <taxon>Echinodermata</taxon>
        <taxon>Eleutherozoa</taxon>
        <taxon>Asterozoa</taxon>
        <taxon>Asteroidea</taxon>
        <taxon>Valvatacea</taxon>
        <taxon>Valvatida</taxon>
        <taxon>Asterinidae</taxon>
        <taxon>Patiria</taxon>
    </lineage>
</organism>
<dbReference type="CDD" id="cd15550">
    <property type="entry name" value="PHD_MLL5"/>
    <property type="match status" value="1"/>
</dbReference>
<dbReference type="SMART" id="SM00249">
    <property type="entry name" value="PHD"/>
    <property type="match status" value="1"/>
</dbReference>
<feature type="compositionally biased region" description="Low complexity" evidence="5">
    <location>
        <begin position="1573"/>
        <end position="1586"/>
    </location>
</feature>
<feature type="compositionally biased region" description="Polar residues" evidence="5">
    <location>
        <begin position="1328"/>
        <end position="1350"/>
    </location>
</feature>
<feature type="compositionally biased region" description="Polar residues" evidence="5">
    <location>
        <begin position="1048"/>
        <end position="1057"/>
    </location>
</feature>
<feature type="compositionally biased region" description="Polar residues" evidence="5">
    <location>
        <begin position="901"/>
        <end position="911"/>
    </location>
</feature>
<keyword evidence="4" id="KW-0156">Chromatin regulator</keyword>
<feature type="region of interest" description="Disordered" evidence="5">
    <location>
        <begin position="836"/>
        <end position="862"/>
    </location>
</feature>
<feature type="region of interest" description="Disordered" evidence="5">
    <location>
        <begin position="876"/>
        <end position="930"/>
    </location>
</feature>
<feature type="compositionally biased region" description="Polar residues" evidence="5">
    <location>
        <begin position="878"/>
        <end position="890"/>
    </location>
</feature>
<feature type="compositionally biased region" description="Basic and acidic residues" evidence="5">
    <location>
        <begin position="1121"/>
        <end position="1139"/>
    </location>
</feature>
<feature type="region of interest" description="Disordered" evidence="5">
    <location>
        <begin position="1778"/>
        <end position="1937"/>
    </location>
</feature>
<dbReference type="InterPro" id="IPR013083">
    <property type="entry name" value="Znf_RING/FYVE/PHD"/>
</dbReference>
<feature type="compositionally biased region" description="Low complexity" evidence="5">
    <location>
        <begin position="891"/>
        <end position="900"/>
    </location>
</feature>
<feature type="compositionally biased region" description="Basic residues" evidence="5">
    <location>
        <begin position="241"/>
        <end position="253"/>
    </location>
</feature>
<protein>
    <recommendedName>
        <fullName evidence="6">SET domain-containing protein</fullName>
    </recommendedName>
</protein>